<dbReference type="SUPFAM" id="SSF103481">
    <property type="entry name" value="Multidrug resistance efflux transporter EmrE"/>
    <property type="match status" value="2"/>
</dbReference>
<protein>
    <submittedName>
        <fullName evidence="9">EamA family transporter</fullName>
    </submittedName>
</protein>
<evidence type="ECO:0000256" key="5">
    <source>
        <dbReference type="ARBA" id="ARBA00022989"/>
    </source>
</evidence>
<dbReference type="InterPro" id="IPR050638">
    <property type="entry name" value="AA-Vitamin_Transporters"/>
</dbReference>
<evidence type="ECO:0000256" key="7">
    <source>
        <dbReference type="SAM" id="Phobius"/>
    </source>
</evidence>
<feature type="transmembrane region" description="Helical" evidence="7">
    <location>
        <begin position="62"/>
        <end position="82"/>
    </location>
</feature>
<dbReference type="Proteomes" id="UP000501316">
    <property type="component" value="Chromosome"/>
</dbReference>
<comment type="similarity">
    <text evidence="2">Belongs to the EamA transporter family.</text>
</comment>
<name>A0A859DS94_9FIRM</name>
<feature type="transmembrane region" description="Helical" evidence="7">
    <location>
        <begin position="300"/>
        <end position="321"/>
    </location>
</feature>
<evidence type="ECO:0000256" key="2">
    <source>
        <dbReference type="ARBA" id="ARBA00007362"/>
    </source>
</evidence>
<evidence type="ECO:0000256" key="3">
    <source>
        <dbReference type="ARBA" id="ARBA00022475"/>
    </source>
</evidence>
<gene>
    <name evidence="9" type="ORF">GJQ69_03715</name>
</gene>
<feature type="transmembrane region" description="Helical" evidence="7">
    <location>
        <begin position="215"/>
        <end position="234"/>
    </location>
</feature>
<evidence type="ECO:0000256" key="1">
    <source>
        <dbReference type="ARBA" id="ARBA00004651"/>
    </source>
</evidence>
<evidence type="ECO:0000256" key="4">
    <source>
        <dbReference type="ARBA" id="ARBA00022692"/>
    </source>
</evidence>
<dbReference type="InterPro" id="IPR037185">
    <property type="entry name" value="EmrE-like"/>
</dbReference>
<feature type="transmembrane region" description="Helical" evidence="7">
    <location>
        <begin position="127"/>
        <end position="148"/>
    </location>
</feature>
<dbReference type="AlphaFoldDB" id="A0A859DS94"/>
<evidence type="ECO:0000259" key="8">
    <source>
        <dbReference type="Pfam" id="PF00892"/>
    </source>
</evidence>
<proteinExistence type="inferred from homology"/>
<sequence>MIQKLLAAFPQSVQRTLKMQEQTTIQKNALAVLPPAVLCTLLWGSAFPFIKIGYQVCRVEGPFSQILFAGFRFAMAGLLVLLFQSVRLKQLCVPPHGSRMAVFRLGLVMTAGQYLLFYLGLAHTTGVRGSIIQGTGTFMTVILAHFFLRGADRLTAGRILGCLVGFAGVVLVNIGGTGGAFTFQGEGLMFLAAAMFSVGTLMSKRLTDRVEPFCTTGWQLFFGGVVLVAVGLLGGGRFTLLGATAWGVLLYLAALSSVAFTIWTMLLQKFPAGQVAIYSFLTPVFGVLLSALLLHESLAGGRTVAALALVSAGILLVNITVPIGHKKHLHP</sequence>
<evidence type="ECO:0000256" key="6">
    <source>
        <dbReference type="ARBA" id="ARBA00023136"/>
    </source>
</evidence>
<dbReference type="GO" id="GO:0005886">
    <property type="term" value="C:plasma membrane"/>
    <property type="evidence" value="ECO:0007669"/>
    <property type="project" value="UniProtKB-SubCell"/>
</dbReference>
<dbReference type="PANTHER" id="PTHR32322">
    <property type="entry name" value="INNER MEMBRANE TRANSPORTER"/>
    <property type="match status" value="1"/>
</dbReference>
<accession>A0A859DS94</accession>
<comment type="subcellular location">
    <subcellularLocation>
        <location evidence="1">Cell membrane</location>
        <topology evidence="1">Multi-pass membrane protein</topology>
    </subcellularLocation>
</comment>
<dbReference type="InterPro" id="IPR000620">
    <property type="entry name" value="EamA_dom"/>
</dbReference>
<feature type="transmembrane region" description="Helical" evidence="7">
    <location>
        <begin position="29"/>
        <end position="50"/>
    </location>
</feature>
<feature type="transmembrane region" description="Helical" evidence="7">
    <location>
        <begin position="275"/>
        <end position="294"/>
    </location>
</feature>
<keyword evidence="6 7" id="KW-0472">Membrane</keyword>
<dbReference type="EMBL" id="CP046051">
    <property type="protein sequence ID" value="QKN23662.1"/>
    <property type="molecule type" value="Genomic_DNA"/>
</dbReference>
<feature type="domain" description="EamA" evidence="8">
    <location>
        <begin position="36"/>
        <end position="173"/>
    </location>
</feature>
<keyword evidence="4 7" id="KW-0812">Transmembrane</keyword>
<feature type="transmembrane region" description="Helical" evidence="7">
    <location>
        <begin position="160"/>
        <end position="181"/>
    </location>
</feature>
<feature type="domain" description="EamA" evidence="8">
    <location>
        <begin position="185"/>
        <end position="318"/>
    </location>
</feature>
<feature type="transmembrane region" description="Helical" evidence="7">
    <location>
        <begin position="240"/>
        <end position="263"/>
    </location>
</feature>
<organism evidence="9 10">
    <name type="scientific">Caproicibacterium lactatifermentans</name>
    <dbReference type="NCBI Taxonomy" id="2666138"/>
    <lineage>
        <taxon>Bacteria</taxon>
        <taxon>Bacillati</taxon>
        <taxon>Bacillota</taxon>
        <taxon>Clostridia</taxon>
        <taxon>Eubacteriales</taxon>
        <taxon>Oscillospiraceae</taxon>
        <taxon>Caproicibacterium</taxon>
    </lineage>
</organism>
<evidence type="ECO:0000313" key="10">
    <source>
        <dbReference type="Proteomes" id="UP000501316"/>
    </source>
</evidence>
<dbReference type="KEGG" id="clf:GJQ69_03715"/>
<keyword evidence="3" id="KW-1003">Cell membrane</keyword>
<dbReference type="PANTHER" id="PTHR32322:SF18">
    <property type="entry name" value="S-ADENOSYLMETHIONINE_S-ADENOSYLHOMOCYSTEINE TRANSPORTER"/>
    <property type="match status" value="1"/>
</dbReference>
<evidence type="ECO:0000313" key="9">
    <source>
        <dbReference type="EMBL" id="QKN23662.1"/>
    </source>
</evidence>
<feature type="transmembrane region" description="Helical" evidence="7">
    <location>
        <begin position="102"/>
        <end position="121"/>
    </location>
</feature>
<reference evidence="9 10" key="1">
    <citation type="submission" date="2019-11" db="EMBL/GenBank/DDBJ databases">
        <authorList>
            <person name="Ren C."/>
            <person name="Wang H."/>
            <person name="Xu Y."/>
        </authorList>
    </citation>
    <scope>NUCLEOTIDE SEQUENCE [LARGE SCALE GENOMIC DNA]</scope>
    <source>
        <strain evidence="9 10">LBM 19010</strain>
    </source>
</reference>
<keyword evidence="5 7" id="KW-1133">Transmembrane helix</keyword>
<dbReference type="Pfam" id="PF00892">
    <property type="entry name" value="EamA"/>
    <property type="match status" value="2"/>
</dbReference>